<evidence type="ECO:0000256" key="11">
    <source>
        <dbReference type="ARBA" id="ARBA00023136"/>
    </source>
</evidence>
<keyword evidence="4" id="KW-0645">Protease</keyword>
<feature type="transmembrane region" description="Helical" evidence="12">
    <location>
        <begin position="70"/>
        <end position="91"/>
    </location>
</feature>
<evidence type="ECO:0000259" key="13">
    <source>
        <dbReference type="Pfam" id="PF01435"/>
    </source>
</evidence>
<evidence type="ECO:0000256" key="5">
    <source>
        <dbReference type="ARBA" id="ARBA00022692"/>
    </source>
</evidence>
<keyword evidence="7" id="KW-0378">Hydrolase</keyword>
<keyword evidence="5 12" id="KW-0812">Transmembrane</keyword>
<dbReference type="RefSeq" id="WP_060188475.1">
    <property type="nucleotide sequence ID" value="NZ_LPJS01000011.1"/>
</dbReference>
<keyword evidence="11 12" id="KW-0472">Membrane</keyword>
<dbReference type="CDD" id="cd07328">
    <property type="entry name" value="M48_Ste24p_like"/>
    <property type="match status" value="1"/>
</dbReference>
<dbReference type="PANTHER" id="PTHR43221">
    <property type="entry name" value="PROTEASE HTPX"/>
    <property type="match status" value="1"/>
</dbReference>
<keyword evidence="10" id="KW-0482">Metalloprotease</keyword>
<evidence type="ECO:0000256" key="9">
    <source>
        <dbReference type="ARBA" id="ARBA00022989"/>
    </source>
</evidence>
<keyword evidence="6" id="KW-0479">Metal-binding</keyword>
<dbReference type="Pfam" id="PF01435">
    <property type="entry name" value="Peptidase_M48"/>
    <property type="match status" value="1"/>
</dbReference>
<dbReference type="AlphaFoldDB" id="A0AAW3P7T3"/>
<dbReference type="InterPro" id="IPR001915">
    <property type="entry name" value="Peptidase_M48"/>
</dbReference>
<comment type="caution">
    <text evidence="14">The sequence shown here is derived from an EMBL/GenBank/DDBJ whole genome shotgun (WGS) entry which is preliminary data.</text>
</comment>
<comment type="subcellular location">
    <subcellularLocation>
        <location evidence="2">Cell membrane</location>
        <topology evidence="2">Multi-pass membrane protein</topology>
    </subcellularLocation>
</comment>
<dbReference type="Proteomes" id="UP000063236">
    <property type="component" value="Unassembled WGS sequence"/>
</dbReference>
<name>A0AAW3P7T3_9BURK</name>
<evidence type="ECO:0000256" key="3">
    <source>
        <dbReference type="ARBA" id="ARBA00022475"/>
    </source>
</evidence>
<dbReference type="GO" id="GO:0005886">
    <property type="term" value="C:plasma membrane"/>
    <property type="evidence" value="ECO:0007669"/>
    <property type="project" value="UniProtKB-SubCell"/>
</dbReference>
<evidence type="ECO:0000256" key="6">
    <source>
        <dbReference type="ARBA" id="ARBA00022723"/>
    </source>
</evidence>
<evidence type="ECO:0000256" key="7">
    <source>
        <dbReference type="ARBA" id="ARBA00022801"/>
    </source>
</evidence>
<feature type="domain" description="Peptidase M48" evidence="13">
    <location>
        <begin position="106"/>
        <end position="373"/>
    </location>
</feature>
<dbReference type="GO" id="GO:0006508">
    <property type="term" value="P:proteolysis"/>
    <property type="evidence" value="ECO:0007669"/>
    <property type="project" value="UniProtKB-KW"/>
</dbReference>
<reference evidence="14 15" key="1">
    <citation type="submission" date="2015-11" db="EMBL/GenBank/DDBJ databases">
        <title>Expanding the genomic diversity of Burkholderia species for the development of highly accurate diagnostics.</title>
        <authorList>
            <person name="Sahl J."/>
            <person name="Keim P."/>
            <person name="Wagner D."/>
        </authorList>
    </citation>
    <scope>NUCLEOTIDE SEQUENCE [LARGE SCALE GENOMIC DNA]</scope>
    <source>
        <strain evidence="14 15">MSMB378WGS</strain>
    </source>
</reference>
<dbReference type="PANTHER" id="PTHR43221:SF1">
    <property type="entry name" value="PROTEASE HTPX"/>
    <property type="match status" value="1"/>
</dbReference>
<feature type="transmembrane region" description="Helical" evidence="12">
    <location>
        <begin position="220"/>
        <end position="238"/>
    </location>
</feature>
<evidence type="ECO:0000256" key="8">
    <source>
        <dbReference type="ARBA" id="ARBA00022833"/>
    </source>
</evidence>
<proteinExistence type="predicted"/>
<dbReference type="GO" id="GO:0046872">
    <property type="term" value="F:metal ion binding"/>
    <property type="evidence" value="ECO:0007669"/>
    <property type="project" value="UniProtKB-KW"/>
</dbReference>
<evidence type="ECO:0000256" key="1">
    <source>
        <dbReference type="ARBA" id="ARBA00001947"/>
    </source>
</evidence>
<evidence type="ECO:0000313" key="14">
    <source>
        <dbReference type="EMBL" id="KWF45145.1"/>
    </source>
</evidence>
<comment type="cofactor">
    <cofactor evidence="1">
        <name>Zn(2+)</name>
        <dbReference type="ChEBI" id="CHEBI:29105"/>
    </cofactor>
</comment>
<gene>
    <name evidence="14" type="ORF">WL88_29145</name>
</gene>
<feature type="transmembrane region" description="Helical" evidence="12">
    <location>
        <begin position="27"/>
        <end position="50"/>
    </location>
</feature>
<evidence type="ECO:0000256" key="12">
    <source>
        <dbReference type="SAM" id="Phobius"/>
    </source>
</evidence>
<keyword evidence="9 12" id="KW-1133">Transmembrane helix</keyword>
<sequence length="995" mass="109168">METIYPAGPRDVPAELTRPTASYRRNAWLAVVGLVLFILLYLALTAWFAFLAATGALRLALDGESAGLPEWLACGGSLFLAVFLAKALFFVRKDNRADRLELTRAQQPRLFAFLDRIADEAAAPRPHKVFVSARVNAAVFYDLSLLNLIRPSHKHLEIGLALVNMLNLSEFKAVCAHEFGHFAQRSMALGRWVYTAQQIAVHIVAQRDLLDRFLHRLSNLDVRISWIGWLLSLAVWALRSIIDTAFRLVVLAQRALSREMEMQADLVAVSVSGSDAIVHALHRLQIADDAWDRTLGFLRSEVGNARPPCDAFVIHQAFADRLGRIYNDPAYGRRPQVPVDGAATFRVFDREIAQPPRMWATHPQNHEREENAKRTYLAAPTDERSAWVLFDDARNLRERVTAMLIGDTGYATVDPDVSVRQLDEHFTQEHLRPEYRGIYMSFPAARHTRSPQSLTEPVTLAGPLEFDALYPAAISHDLDRLRKLDREHALLRSLHDGHYQTSDGIIRHRGKVLRRAELPDAIDAVDAERGAVRRGLQAVLKAVRSAHLAAADTVSPAWRAYLEGLLSIVHYAEHAEANVRDAHAHLLLRQHRAAAGGSITENGVGHIIRAAEQLQRVLVQVFRNAADVRPGAPVLAALHVDTWPDALGRFALDDPVRSNIDGWLRAGSGWVQHVAGHLSALRRATLDELLRAEAVVAAAHADSCAPAMDAPHPAPSVPSAYDTLVVGTERMLHVDKPTFRERFSTANGVLPGLARAAVALGIVGSAIVFGWTQGRVTVSVYNGLARSVSTTVDGQRVVLQPGASVNVIVHGGRDIRIVSTALDGEPIESFDAPLGYRHARFVYTVAGAAPLHLWTAVYGATSAPPPQWLAPRRWQAASAEYVFAHPPASIRTKDAGATRTVLDAGNVAAPETLVRYAGDRAAAVAMVLSHVRYDTSDSPYLPDWLDLARAMPGFDQALAARLAHFPADASKMRVKQTTTAGLTGKGVMTEDERAK</sequence>
<evidence type="ECO:0000256" key="10">
    <source>
        <dbReference type="ARBA" id="ARBA00023049"/>
    </source>
</evidence>
<keyword evidence="3" id="KW-1003">Cell membrane</keyword>
<dbReference type="EMBL" id="LPJV01000062">
    <property type="protein sequence ID" value="KWF45145.1"/>
    <property type="molecule type" value="Genomic_DNA"/>
</dbReference>
<dbReference type="InterPro" id="IPR050083">
    <property type="entry name" value="HtpX_protease"/>
</dbReference>
<keyword evidence="8" id="KW-0862">Zinc</keyword>
<evidence type="ECO:0000256" key="2">
    <source>
        <dbReference type="ARBA" id="ARBA00004651"/>
    </source>
</evidence>
<accession>A0AAW3P7T3</accession>
<evidence type="ECO:0000313" key="15">
    <source>
        <dbReference type="Proteomes" id="UP000063236"/>
    </source>
</evidence>
<dbReference type="Gene3D" id="3.30.2010.10">
    <property type="entry name" value="Metalloproteases ('zincins'), catalytic domain"/>
    <property type="match status" value="1"/>
</dbReference>
<dbReference type="GO" id="GO:0004222">
    <property type="term" value="F:metalloendopeptidase activity"/>
    <property type="evidence" value="ECO:0007669"/>
    <property type="project" value="InterPro"/>
</dbReference>
<protein>
    <recommendedName>
        <fullName evidence="13">Peptidase M48 domain-containing protein</fullName>
    </recommendedName>
</protein>
<organism evidence="14 15">
    <name type="scientific">Burkholderia diffusa</name>
    <dbReference type="NCBI Taxonomy" id="488732"/>
    <lineage>
        <taxon>Bacteria</taxon>
        <taxon>Pseudomonadati</taxon>
        <taxon>Pseudomonadota</taxon>
        <taxon>Betaproteobacteria</taxon>
        <taxon>Burkholderiales</taxon>
        <taxon>Burkholderiaceae</taxon>
        <taxon>Burkholderia</taxon>
        <taxon>Burkholderia cepacia complex</taxon>
    </lineage>
</organism>
<evidence type="ECO:0000256" key="4">
    <source>
        <dbReference type="ARBA" id="ARBA00022670"/>
    </source>
</evidence>